<feature type="repeat" description="ANK" evidence="3">
    <location>
        <begin position="196"/>
        <end position="228"/>
    </location>
</feature>
<name>A0AA40CIE0_9PEZI</name>
<dbReference type="PROSITE" id="PS50088">
    <property type="entry name" value="ANK_REPEAT"/>
    <property type="match status" value="7"/>
</dbReference>
<keyword evidence="1" id="KW-0677">Repeat</keyword>
<dbReference type="InterPro" id="IPR002110">
    <property type="entry name" value="Ankyrin_rpt"/>
</dbReference>
<feature type="non-terminal residue" evidence="4">
    <location>
        <position position="1"/>
    </location>
</feature>
<evidence type="ECO:0000256" key="2">
    <source>
        <dbReference type="ARBA" id="ARBA00023043"/>
    </source>
</evidence>
<keyword evidence="5" id="KW-1185">Reference proteome</keyword>
<dbReference type="Pfam" id="PF13857">
    <property type="entry name" value="Ank_5"/>
    <property type="match status" value="1"/>
</dbReference>
<sequence length="337" mass="36884">MAEWLLDKHLLHREQVQFHPHKEGLPARVTIAAENSWVDVLGQLIQLGEDVNKKRRGEPPLHAAAIRGQLEAVRKLLSLGADIDCTDNDDETPLYGAVFDGKSNVALHLIDAGANIHIARNPDKSNPLHSAAYNGDVAVARALLQKGADVNAVAERNRTALYYAVIKDHVKMAELLLQYGADCSIRGRLVKTQNESGRTALHTAAEAGSYAIVNLLLHRDPSLRDTKDKYSNLPIHLATLQGHKDCIGRLACPENLDSLGFKSRTPLLFACLNGHLHIVRYLLERGVRVNIEDDNGSTPLTHAIQNKHIEVANTLLDHHADPTVGEISGCSSLHLAV</sequence>
<organism evidence="4 5">
    <name type="scientific">Cercophora newfieldiana</name>
    <dbReference type="NCBI Taxonomy" id="92897"/>
    <lineage>
        <taxon>Eukaryota</taxon>
        <taxon>Fungi</taxon>
        <taxon>Dikarya</taxon>
        <taxon>Ascomycota</taxon>
        <taxon>Pezizomycotina</taxon>
        <taxon>Sordariomycetes</taxon>
        <taxon>Sordariomycetidae</taxon>
        <taxon>Sordariales</taxon>
        <taxon>Lasiosphaeriaceae</taxon>
        <taxon>Cercophora</taxon>
    </lineage>
</organism>
<feature type="repeat" description="ANK" evidence="3">
    <location>
        <begin position="262"/>
        <end position="294"/>
    </location>
</feature>
<comment type="caution">
    <text evidence="4">The sequence shown here is derived from an EMBL/GenBank/DDBJ whole genome shotgun (WGS) entry which is preliminary data.</text>
</comment>
<dbReference type="Gene3D" id="1.25.40.20">
    <property type="entry name" value="Ankyrin repeat-containing domain"/>
    <property type="match status" value="3"/>
</dbReference>
<feature type="repeat" description="ANK" evidence="3">
    <location>
        <begin position="123"/>
        <end position="155"/>
    </location>
</feature>
<proteinExistence type="predicted"/>
<dbReference type="PRINTS" id="PR01415">
    <property type="entry name" value="ANKYRIN"/>
</dbReference>
<accession>A0AA40CIE0</accession>
<evidence type="ECO:0000256" key="3">
    <source>
        <dbReference type="PROSITE-ProRule" id="PRU00023"/>
    </source>
</evidence>
<feature type="repeat" description="ANK" evidence="3">
    <location>
        <begin position="295"/>
        <end position="327"/>
    </location>
</feature>
<dbReference type="Proteomes" id="UP001174936">
    <property type="component" value="Unassembled WGS sequence"/>
</dbReference>
<evidence type="ECO:0000313" key="5">
    <source>
        <dbReference type="Proteomes" id="UP001174936"/>
    </source>
</evidence>
<protein>
    <submittedName>
        <fullName evidence="4">Ankyrin repeat-containing domain protein</fullName>
    </submittedName>
</protein>
<dbReference type="SMART" id="SM00248">
    <property type="entry name" value="ANK"/>
    <property type="match status" value="7"/>
</dbReference>
<feature type="repeat" description="ANK" evidence="3">
    <location>
        <begin position="56"/>
        <end position="88"/>
    </location>
</feature>
<dbReference type="PANTHER" id="PTHR24198">
    <property type="entry name" value="ANKYRIN REPEAT AND PROTEIN KINASE DOMAIN-CONTAINING PROTEIN"/>
    <property type="match status" value="1"/>
</dbReference>
<dbReference type="SUPFAM" id="SSF48403">
    <property type="entry name" value="Ankyrin repeat"/>
    <property type="match status" value="1"/>
</dbReference>
<evidence type="ECO:0000256" key="1">
    <source>
        <dbReference type="ARBA" id="ARBA00022737"/>
    </source>
</evidence>
<keyword evidence="2 3" id="KW-0040">ANK repeat</keyword>
<reference evidence="4" key="1">
    <citation type="submission" date="2023-06" db="EMBL/GenBank/DDBJ databases">
        <title>Genome-scale phylogeny and comparative genomics of the fungal order Sordariales.</title>
        <authorList>
            <consortium name="Lawrence Berkeley National Laboratory"/>
            <person name="Hensen N."/>
            <person name="Bonometti L."/>
            <person name="Westerberg I."/>
            <person name="Brannstrom I.O."/>
            <person name="Guillou S."/>
            <person name="Cros-Aarteil S."/>
            <person name="Calhoun S."/>
            <person name="Haridas S."/>
            <person name="Kuo A."/>
            <person name="Mondo S."/>
            <person name="Pangilinan J."/>
            <person name="Riley R."/>
            <person name="Labutti K."/>
            <person name="Andreopoulos B."/>
            <person name="Lipzen A."/>
            <person name="Chen C."/>
            <person name="Yanf M."/>
            <person name="Daum C."/>
            <person name="Ng V."/>
            <person name="Clum A."/>
            <person name="Steindorff A."/>
            <person name="Ohm R."/>
            <person name="Martin F."/>
            <person name="Silar P."/>
            <person name="Natvig D."/>
            <person name="Lalanne C."/>
            <person name="Gautier V."/>
            <person name="Ament-Velasquez S.L."/>
            <person name="Kruys A."/>
            <person name="Hutchinson M.I."/>
            <person name="Powell A.J."/>
            <person name="Barry K."/>
            <person name="Miller A.N."/>
            <person name="Grigoriev I.V."/>
            <person name="Debuchy R."/>
            <person name="Gladieux P."/>
            <person name="Thoren M.H."/>
            <person name="Johannesson H."/>
        </authorList>
    </citation>
    <scope>NUCLEOTIDE SEQUENCE</scope>
    <source>
        <strain evidence="4">SMH2532-1</strain>
    </source>
</reference>
<dbReference type="PROSITE" id="PS50297">
    <property type="entry name" value="ANK_REP_REGION"/>
    <property type="match status" value="7"/>
</dbReference>
<dbReference type="AlphaFoldDB" id="A0AA40CIE0"/>
<dbReference type="PANTHER" id="PTHR24198:SF165">
    <property type="entry name" value="ANKYRIN REPEAT-CONTAINING PROTEIN-RELATED"/>
    <property type="match status" value="1"/>
</dbReference>
<dbReference type="EMBL" id="JAULSV010000007">
    <property type="protein sequence ID" value="KAK0639607.1"/>
    <property type="molecule type" value="Genomic_DNA"/>
</dbReference>
<feature type="repeat" description="ANK" evidence="3">
    <location>
        <begin position="156"/>
        <end position="188"/>
    </location>
</feature>
<dbReference type="InterPro" id="IPR036770">
    <property type="entry name" value="Ankyrin_rpt-contain_sf"/>
</dbReference>
<feature type="repeat" description="ANK" evidence="3">
    <location>
        <begin position="89"/>
        <end position="121"/>
    </location>
</feature>
<gene>
    <name evidence="4" type="ORF">B0T16DRAFT_337767</name>
</gene>
<evidence type="ECO:0000313" key="4">
    <source>
        <dbReference type="EMBL" id="KAK0639607.1"/>
    </source>
</evidence>
<dbReference type="Pfam" id="PF12796">
    <property type="entry name" value="Ank_2"/>
    <property type="match status" value="2"/>
</dbReference>
<dbReference type="Pfam" id="PF00023">
    <property type="entry name" value="Ank"/>
    <property type="match status" value="1"/>
</dbReference>